<dbReference type="STRING" id="394096.DB31_2061"/>
<evidence type="ECO:0000313" key="2">
    <source>
        <dbReference type="EMBL" id="KFE64267.1"/>
    </source>
</evidence>
<proteinExistence type="predicted"/>
<dbReference type="PROSITE" id="PS51257">
    <property type="entry name" value="PROKAR_LIPOPROTEIN"/>
    <property type="match status" value="1"/>
</dbReference>
<evidence type="ECO:0000256" key="1">
    <source>
        <dbReference type="SAM" id="SignalP"/>
    </source>
</evidence>
<protein>
    <recommendedName>
        <fullName evidence="4">Lipoprotein</fullName>
    </recommendedName>
</protein>
<evidence type="ECO:0008006" key="4">
    <source>
        <dbReference type="Google" id="ProtNLM"/>
    </source>
</evidence>
<gene>
    <name evidence="2" type="ORF">DB31_2061</name>
</gene>
<keyword evidence="3" id="KW-1185">Reference proteome</keyword>
<feature type="chain" id="PRO_5001799484" description="Lipoprotein" evidence="1">
    <location>
        <begin position="21"/>
        <end position="96"/>
    </location>
</feature>
<reference evidence="2 3" key="1">
    <citation type="submission" date="2014-04" db="EMBL/GenBank/DDBJ databases">
        <title>Genome assembly of Hyalangium minutum DSM 14724.</title>
        <authorList>
            <person name="Sharma G."/>
            <person name="Subramanian S."/>
        </authorList>
    </citation>
    <scope>NUCLEOTIDE SEQUENCE [LARGE SCALE GENOMIC DNA]</scope>
    <source>
        <strain evidence="2 3">DSM 14724</strain>
    </source>
</reference>
<dbReference type="Proteomes" id="UP000028725">
    <property type="component" value="Unassembled WGS sequence"/>
</dbReference>
<keyword evidence="1" id="KW-0732">Signal</keyword>
<name>A0A085W9A4_9BACT</name>
<feature type="signal peptide" evidence="1">
    <location>
        <begin position="1"/>
        <end position="20"/>
    </location>
</feature>
<dbReference type="OrthoDB" id="5524806at2"/>
<comment type="caution">
    <text evidence="2">The sequence shown here is derived from an EMBL/GenBank/DDBJ whole genome shotgun (WGS) entry which is preliminary data.</text>
</comment>
<dbReference type="RefSeq" id="WP_044194278.1">
    <property type="nucleotide sequence ID" value="NZ_JMCB01000014.1"/>
</dbReference>
<sequence>MKLKTLMMSLAFGALLSACGGPITEEGEVTEQEIGSTSQALCEGWDNGARYCTFRCTASQTTHYFAGYGDVPYGNCTAYANNYCGRTAVSVCWSKL</sequence>
<dbReference type="AlphaFoldDB" id="A0A085W9A4"/>
<evidence type="ECO:0000313" key="3">
    <source>
        <dbReference type="Proteomes" id="UP000028725"/>
    </source>
</evidence>
<dbReference type="EMBL" id="JMCB01000014">
    <property type="protein sequence ID" value="KFE64267.1"/>
    <property type="molecule type" value="Genomic_DNA"/>
</dbReference>
<accession>A0A085W9A4</accession>
<organism evidence="2 3">
    <name type="scientific">Hyalangium minutum</name>
    <dbReference type="NCBI Taxonomy" id="394096"/>
    <lineage>
        <taxon>Bacteria</taxon>
        <taxon>Pseudomonadati</taxon>
        <taxon>Myxococcota</taxon>
        <taxon>Myxococcia</taxon>
        <taxon>Myxococcales</taxon>
        <taxon>Cystobacterineae</taxon>
        <taxon>Archangiaceae</taxon>
        <taxon>Hyalangium</taxon>
    </lineage>
</organism>